<organism evidence="2 3">
    <name type="scientific">Aspergillus phoenicis ATCC 13157</name>
    <dbReference type="NCBI Taxonomy" id="1353007"/>
    <lineage>
        <taxon>Eukaryota</taxon>
        <taxon>Fungi</taxon>
        <taxon>Dikarya</taxon>
        <taxon>Ascomycota</taxon>
        <taxon>Pezizomycotina</taxon>
        <taxon>Eurotiomycetes</taxon>
        <taxon>Eurotiomycetidae</taxon>
        <taxon>Eurotiales</taxon>
        <taxon>Aspergillaceae</taxon>
        <taxon>Aspergillus</taxon>
    </lineage>
</organism>
<evidence type="ECO:0000313" key="2">
    <source>
        <dbReference type="EMBL" id="RDK41415.1"/>
    </source>
</evidence>
<feature type="compositionally biased region" description="Low complexity" evidence="1">
    <location>
        <begin position="54"/>
        <end position="67"/>
    </location>
</feature>
<dbReference type="InterPro" id="IPR036610">
    <property type="entry name" value="PEBP-like_sf"/>
</dbReference>
<dbReference type="EMBL" id="KZ851855">
    <property type="protein sequence ID" value="RDK41415.1"/>
    <property type="molecule type" value="Genomic_DNA"/>
</dbReference>
<gene>
    <name evidence="2" type="ORF">M752DRAFT_301808</name>
</gene>
<evidence type="ECO:0000256" key="1">
    <source>
        <dbReference type="SAM" id="MobiDB-lite"/>
    </source>
</evidence>
<feature type="region of interest" description="Disordered" evidence="1">
    <location>
        <begin position="54"/>
        <end position="78"/>
    </location>
</feature>
<dbReference type="Proteomes" id="UP000254937">
    <property type="component" value="Unassembled WGS sequence"/>
</dbReference>
<protein>
    <recommendedName>
        <fullName evidence="4">PEBP-like protein</fullName>
    </recommendedName>
</protein>
<reference evidence="2 3" key="1">
    <citation type="submission" date="2018-07" db="EMBL/GenBank/DDBJ databases">
        <title>Section-level genome sequencing of Aspergillus section Nigri to investigate inter- and intra-species variation.</title>
        <authorList>
            <consortium name="DOE Joint Genome Institute"/>
            <person name="Vesth T.C."/>
            <person name="Nybo J.L."/>
            <person name="Theobald S."/>
            <person name="Frisvad J.C."/>
            <person name="Larsen T.O."/>
            <person name="Nielsen K.F."/>
            <person name="Hoof J.B."/>
            <person name="Brandl J."/>
            <person name="Salamov A."/>
            <person name="Riley R."/>
            <person name="Gladden J.M."/>
            <person name="Phatale P."/>
            <person name="Nielsen M.T."/>
            <person name="Lyhne E.K."/>
            <person name="Kogle M.E."/>
            <person name="Strasser K."/>
            <person name="McDonnell E."/>
            <person name="Barry K."/>
            <person name="Clum A."/>
            <person name="Chen C."/>
            <person name="Nolan M."/>
            <person name="Sandor L."/>
            <person name="Kuo A."/>
            <person name="Lipzen A."/>
            <person name="Hainaut M."/>
            <person name="Drula E."/>
            <person name="Tsang A."/>
            <person name="Magnuson J.K."/>
            <person name="Henrissat B."/>
            <person name="Wiebenga A."/>
            <person name="Simmons B.A."/>
            <person name="Makela M.R."/>
            <person name="De vries R.P."/>
            <person name="Grigoriev I.V."/>
            <person name="Mortensen U.H."/>
            <person name="Baker S.E."/>
            <person name="Andersen M.R."/>
        </authorList>
    </citation>
    <scope>NUCLEOTIDE SEQUENCE [LARGE SCALE GENOMIC DNA]</scope>
    <source>
        <strain evidence="2 3">ATCC 13157</strain>
    </source>
</reference>
<accession>A0A370PGU4</accession>
<evidence type="ECO:0000313" key="3">
    <source>
        <dbReference type="Proteomes" id="UP000254937"/>
    </source>
</evidence>
<evidence type="ECO:0008006" key="4">
    <source>
        <dbReference type="Google" id="ProtNLM"/>
    </source>
</evidence>
<dbReference type="Gene3D" id="3.90.280.10">
    <property type="entry name" value="PEBP-like"/>
    <property type="match status" value="1"/>
</dbReference>
<name>A0A370PGU4_ASPPH</name>
<dbReference type="AlphaFoldDB" id="A0A370PGU4"/>
<proteinExistence type="predicted"/>
<dbReference type="SUPFAM" id="SSF49777">
    <property type="entry name" value="PEBP-like"/>
    <property type="match status" value="1"/>
</dbReference>
<keyword evidence="3" id="KW-1185">Reference proteome</keyword>
<sequence>MIDKKPLPILSIINLPQHQTYIILFPTSTSLQPDHSNRHPPLVPARPDLLQQQQQQYTLPQPTQSTQKTSNLTSPPKPPPNCHHRYLYLLYTQPPDYIFPECFCFEHIFPSTVEARAGFDMKLFADAAGMGAPPVAGNRFYVRNKVSLPTGSGIEGGVTTSRSMSMALTTSMSHRLPHTGITPAMSNDQEESQVQAQAHLALTIT</sequence>